<dbReference type="GO" id="GO:0007165">
    <property type="term" value="P:signal transduction"/>
    <property type="evidence" value="ECO:0007669"/>
    <property type="project" value="InterPro"/>
</dbReference>
<gene>
    <name evidence="3" type="ORF">OFUS_LOCUS9609</name>
</gene>
<accession>A0A8S4NNV7</accession>
<dbReference type="Gene3D" id="3.40.50.10140">
    <property type="entry name" value="Toll/interleukin-1 receptor homology (TIR) domain"/>
    <property type="match status" value="1"/>
</dbReference>
<dbReference type="SMART" id="SM00255">
    <property type="entry name" value="TIR"/>
    <property type="match status" value="1"/>
</dbReference>
<evidence type="ECO:0000256" key="1">
    <source>
        <dbReference type="SAM" id="Phobius"/>
    </source>
</evidence>
<proteinExistence type="predicted"/>
<keyword evidence="1" id="KW-0812">Transmembrane</keyword>
<comment type="caution">
    <text evidence="3">The sequence shown here is derived from an EMBL/GenBank/DDBJ whole genome shotgun (WGS) entry which is preliminary data.</text>
</comment>
<name>A0A8S4NNV7_OWEFU</name>
<dbReference type="PROSITE" id="PS50104">
    <property type="entry name" value="TIR"/>
    <property type="match status" value="1"/>
</dbReference>
<dbReference type="EMBL" id="CAIIXF020000005">
    <property type="protein sequence ID" value="CAH1783252.1"/>
    <property type="molecule type" value="Genomic_DNA"/>
</dbReference>
<reference evidence="3" key="1">
    <citation type="submission" date="2022-03" db="EMBL/GenBank/DDBJ databases">
        <authorList>
            <person name="Martin C."/>
        </authorList>
    </citation>
    <scope>NUCLEOTIDE SEQUENCE</scope>
</reference>
<dbReference type="InterPro" id="IPR000157">
    <property type="entry name" value="TIR_dom"/>
</dbReference>
<protein>
    <recommendedName>
        <fullName evidence="2">TIR domain-containing protein</fullName>
    </recommendedName>
</protein>
<feature type="transmembrane region" description="Helical" evidence="1">
    <location>
        <begin position="293"/>
        <end position="314"/>
    </location>
</feature>
<organism evidence="3 4">
    <name type="scientific">Owenia fusiformis</name>
    <name type="common">Polychaete worm</name>
    <dbReference type="NCBI Taxonomy" id="6347"/>
    <lineage>
        <taxon>Eukaryota</taxon>
        <taxon>Metazoa</taxon>
        <taxon>Spiralia</taxon>
        <taxon>Lophotrochozoa</taxon>
        <taxon>Annelida</taxon>
        <taxon>Polychaeta</taxon>
        <taxon>Sedentaria</taxon>
        <taxon>Canalipalpata</taxon>
        <taxon>Sabellida</taxon>
        <taxon>Oweniida</taxon>
        <taxon>Oweniidae</taxon>
        <taxon>Owenia</taxon>
    </lineage>
</organism>
<evidence type="ECO:0000313" key="4">
    <source>
        <dbReference type="Proteomes" id="UP000749559"/>
    </source>
</evidence>
<dbReference type="Pfam" id="PF13676">
    <property type="entry name" value="TIR_2"/>
    <property type="match status" value="1"/>
</dbReference>
<keyword evidence="4" id="KW-1185">Reference proteome</keyword>
<dbReference type="InterPro" id="IPR042342">
    <property type="entry name" value="TTC22"/>
</dbReference>
<feature type="transmembrane region" description="Helical" evidence="1">
    <location>
        <begin position="346"/>
        <end position="373"/>
    </location>
</feature>
<dbReference type="PANTHER" id="PTHR16253">
    <property type="entry name" value="TETRATRICOPEPTIDE REPEAT PROTEIN 22"/>
    <property type="match status" value="1"/>
</dbReference>
<dbReference type="OrthoDB" id="6130900at2759"/>
<keyword evidence="1" id="KW-1133">Transmembrane helix</keyword>
<sequence>MGDEYRHLIEHDNEDIEGINTPIGEDGGASGLEMHVVENMKEQYDKENEIMDEVIVNIDAAGVVAGEILEHELEEGKEYHLFFCHSSVNLAWVWAVVKILEAPPYNLQCAFSERDFLPGQNDMNEMFRCITGSMRTVFVLTPAFMDSRWCEWEMQMAQTASVANNISLLPIMLEECPIPDTIKHINYVDVTDRDIPKAAVMLRKHVEKPGQGFIPQDANLRANGSSFLLRETIQQRCCGSKLKFDMPENGTDELEQRGITISEEKMNEILQTLNLHESGIRIARASFRCLPKYVCCVLILSIVGLVWLGFWIAMGAGNLGNLLQGKDPQTEQYSIWLLMPFDNVDYSVAVFIVTTAFVLASAPLITPFIYSFVRERKQKGAIRTTRDISLTAMTEYKMYIWFGGIEKNMYVVKYDINQCLQQLLLQIQPNIIRDEAEFWKLDLTKTEFPIYINKLMQGTLNKAPMVMHKTINNNVCFCQHILAIPQYKHMFNHQNI</sequence>
<dbReference type="SUPFAM" id="SSF52200">
    <property type="entry name" value="Toll/Interleukin receptor TIR domain"/>
    <property type="match status" value="1"/>
</dbReference>
<evidence type="ECO:0000313" key="3">
    <source>
        <dbReference type="EMBL" id="CAH1783252.1"/>
    </source>
</evidence>
<dbReference type="PANTHER" id="PTHR16253:SF0">
    <property type="entry name" value="TETRATRICOPEPTIDE REPEAT PROTEIN 22"/>
    <property type="match status" value="1"/>
</dbReference>
<keyword evidence="1" id="KW-0472">Membrane</keyword>
<feature type="domain" description="TIR" evidence="2">
    <location>
        <begin position="77"/>
        <end position="206"/>
    </location>
</feature>
<evidence type="ECO:0000259" key="2">
    <source>
        <dbReference type="PROSITE" id="PS50104"/>
    </source>
</evidence>
<dbReference type="Proteomes" id="UP000749559">
    <property type="component" value="Unassembled WGS sequence"/>
</dbReference>
<dbReference type="InterPro" id="IPR035897">
    <property type="entry name" value="Toll_tir_struct_dom_sf"/>
</dbReference>
<dbReference type="AlphaFoldDB" id="A0A8S4NNV7"/>